<dbReference type="Proteomes" id="UP000234881">
    <property type="component" value="Unassembled WGS sequence"/>
</dbReference>
<dbReference type="InterPro" id="IPR029062">
    <property type="entry name" value="Class_I_gatase-like"/>
</dbReference>
<keyword evidence="3" id="KW-1185">Reference proteome</keyword>
<dbReference type="Gene3D" id="3.40.50.880">
    <property type="match status" value="1"/>
</dbReference>
<name>A0A2N5XV42_9HYPH</name>
<evidence type="ECO:0000313" key="2">
    <source>
        <dbReference type="EMBL" id="PLW78364.1"/>
    </source>
</evidence>
<dbReference type="SUPFAM" id="SSF52317">
    <property type="entry name" value="Class I glutamine amidotransferase-like"/>
    <property type="match status" value="1"/>
</dbReference>
<organism evidence="2 3">
    <name type="scientific">Cohaesibacter celericrescens</name>
    <dbReference type="NCBI Taxonomy" id="2067669"/>
    <lineage>
        <taxon>Bacteria</taxon>
        <taxon>Pseudomonadati</taxon>
        <taxon>Pseudomonadota</taxon>
        <taxon>Alphaproteobacteria</taxon>
        <taxon>Hyphomicrobiales</taxon>
        <taxon>Cohaesibacteraceae</taxon>
    </lineage>
</organism>
<dbReference type="OrthoDB" id="8030967at2"/>
<proteinExistence type="predicted"/>
<evidence type="ECO:0000313" key="3">
    <source>
        <dbReference type="Proteomes" id="UP000234881"/>
    </source>
</evidence>
<protein>
    <recommendedName>
        <fullName evidence="1">DJ-1/PfpI domain-containing protein</fullName>
    </recommendedName>
</protein>
<sequence length="187" mass="19302">MLPIYILLTEGYSDWEIAPLAGLGRAFYGADLQFVSPTGGALTSIAGLPIAQTKRFEPPKEGVVVVCGGPSFETDVAPQLIDHLCSAFENGCVIAGICGGTLALAHARLLDQVRHTSNGPGYLEGFVPNYAGTAHYVDSPKAVRDGSIITAPAPATASFATEVLIAAGLNAQAARQITALLGREHGG</sequence>
<dbReference type="PANTHER" id="PTHR43130">
    <property type="entry name" value="ARAC-FAMILY TRANSCRIPTIONAL REGULATOR"/>
    <property type="match status" value="1"/>
</dbReference>
<feature type="domain" description="DJ-1/PfpI" evidence="1">
    <location>
        <begin position="4"/>
        <end position="163"/>
    </location>
</feature>
<dbReference type="EMBL" id="PKUQ01000008">
    <property type="protein sequence ID" value="PLW78364.1"/>
    <property type="molecule type" value="Genomic_DNA"/>
</dbReference>
<dbReference type="InterPro" id="IPR052158">
    <property type="entry name" value="INH-QAR"/>
</dbReference>
<accession>A0A2N5XV42</accession>
<dbReference type="AlphaFoldDB" id="A0A2N5XV42"/>
<reference evidence="2 3" key="1">
    <citation type="submission" date="2018-01" db="EMBL/GenBank/DDBJ databases">
        <title>The draft genome sequence of Cohaesibacter sp. H1304.</title>
        <authorList>
            <person name="Wang N.-N."/>
            <person name="Du Z.-J."/>
        </authorList>
    </citation>
    <scope>NUCLEOTIDE SEQUENCE [LARGE SCALE GENOMIC DNA]</scope>
    <source>
        <strain evidence="2 3">H1304</strain>
    </source>
</reference>
<dbReference type="Pfam" id="PF01965">
    <property type="entry name" value="DJ-1_PfpI"/>
    <property type="match status" value="1"/>
</dbReference>
<dbReference type="InterPro" id="IPR002818">
    <property type="entry name" value="DJ-1/PfpI"/>
</dbReference>
<evidence type="ECO:0000259" key="1">
    <source>
        <dbReference type="Pfam" id="PF01965"/>
    </source>
</evidence>
<dbReference type="PANTHER" id="PTHR43130:SF3">
    <property type="entry name" value="HTH-TYPE TRANSCRIPTIONAL REGULATOR RV1931C"/>
    <property type="match status" value="1"/>
</dbReference>
<dbReference type="RefSeq" id="WP_101532615.1">
    <property type="nucleotide sequence ID" value="NZ_JBFHIU010000001.1"/>
</dbReference>
<gene>
    <name evidence="2" type="ORF">C0081_04520</name>
</gene>
<comment type="caution">
    <text evidence="2">The sequence shown here is derived from an EMBL/GenBank/DDBJ whole genome shotgun (WGS) entry which is preliminary data.</text>
</comment>